<sequence>MESSVLPSASLTQANIEAPVSIAFVIPHKGREQMLVETIESIAGLDTNGFAVEIHIVTKNSVLSNDVYSAAKSYPLQVHLAPDDVTISAQRNLGVAATNAEYIAFLDADIALASNWLVAMYSELQMADRILVSAEQRAVTDSPKLELIRTALANAETNTEVQFLPGRNLFVAKKNVELVQGFPEHLETCEDYFFTQALAQHGKLFYTGQSTYIHLGEDKALGPMFKKEIWRGQSNIASIAGRTIPMREWPSFIMPFAITLGLFVSVMVGILNVPILGMGIAVIASIPFGLYCIRLYRLVPKDVSFWDIVCFYGVYFPARMIGTLKGLFSRLRTESHS</sequence>
<keyword evidence="4" id="KW-0808">Transferase</keyword>
<proteinExistence type="predicted"/>
<dbReference type="PANTHER" id="PTHR43646">
    <property type="entry name" value="GLYCOSYLTRANSFERASE"/>
    <property type="match status" value="1"/>
</dbReference>
<evidence type="ECO:0000259" key="7">
    <source>
        <dbReference type="Pfam" id="PF00535"/>
    </source>
</evidence>
<dbReference type="EMBL" id="JANATA010000008">
    <property type="protein sequence ID" value="MCP3428505.1"/>
    <property type="molecule type" value="Genomic_DNA"/>
</dbReference>
<dbReference type="Pfam" id="PF00535">
    <property type="entry name" value="Glycos_transf_2"/>
    <property type="match status" value="1"/>
</dbReference>
<evidence type="ECO:0000256" key="4">
    <source>
        <dbReference type="ARBA" id="ARBA00022679"/>
    </source>
</evidence>
<evidence type="ECO:0000256" key="3">
    <source>
        <dbReference type="ARBA" id="ARBA00022676"/>
    </source>
</evidence>
<evidence type="ECO:0000256" key="5">
    <source>
        <dbReference type="ARBA" id="ARBA00023136"/>
    </source>
</evidence>
<comment type="subcellular location">
    <subcellularLocation>
        <location evidence="1">Cell membrane</location>
    </subcellularLocation>
</comment>
<evidence type="ECO:0000256" key="6">
    <source>
        <dbReference type="SAM" id="Phobius"/>
    </source>
</evidence>
<dbReference type="Gene3D" id="3.90.550.10">
    <property type="entry name" value="Spore Coat Polysaccharide Biosynthesis Protein SpsA, Chain A"/>
    <property type="match status" value="1"/>
</dbReference>
<dbReference type="Proteomes" id="UP001165413">
    <property type="component" value="Unassembled WGS sequence"/>
</dbReference>
<dbReference type="RefSeq" id="WP_254099840.1">
    <property type="nucleotide sequence ID" value="NZ_JANATA010000008.1"/>
</dbReference>
<gene>
    <name evidence="8" type="ORF">NLF92_06050</name>
</gene>
<feature type="transmembrane region" description="Helical" evidence="6">
    <location>
        <begin position="276"/>
        <end position="293"/>
    </location>
</feature>
<protein>
    <submittedName>
        <fullName evidence="8">Glycosyltransferase family 2 protein</fullName>
    </submittedName>
</protein>
<accession>A0AA41WYM6</accession>
<evidence type="ECO:0000313" key="8">
    <source>
        <dbReference type="EMBL" id="MCP3428505.1"/>
    </source>
</evidence>
<dbReference type="GO" id="GO:0016757">
    <property type="term" value="F:glycosyltransferase activity"/>
    <property type="evidence" value="ECO:0007669"/>
    <property type="project" value="UniProtKB-KW"/>
</dbReference>
<dbReference type="AlphaFoldDB" id="A0AA41WYM6"/>
<reference evidence="8" key="1">
    <citation type="submission" date="2022-07" db="EMBL/GenBank/DDBJ databases">
        <title>Characterization of the Novel Bacterium Alteromonas immobilis LMIT006 and Alteromonas gregis LMIT007.</title>
        <authorList>
            <person name="Lin X."/>
        </authorList>
    </citation>
    <scope>NUCLEOTIDE SEQUENCE</scope>
    <source>
        <strain evidence="8">LMIT007</strain>
    </source>
</reference>
<dbReference type="PANTHER" id="PTHR43646:SF2">
    <property type="entry name" value="GLYCOSYLTRANSFERASE 2-LIKE DOMAIN-CONTAINING PROTEIN"/>
    <property type="match status" value="1"/>
</dbReference>
<dbReference type="CDD" id="cd00761">
    <property type="entry name" value="Glyco_tranf_GTA_type"/>
    <property type="match status" value="1"/>
</dbReference>
<name>A0AA41WYM6_9ALTE</name>
<keyword evidence="9" id="KW-1185">Reference proteome</keyword>
<keyword evidence="6" id="KW-0812">Transmembrane</keyword>
<evidence type="ECO:0000256" key="1">
    <source>
        <dbReference type="ARBA" id="ARBA00004236"/>
    </source>
</evidence>
<comment type="caution">
    <text evidence="8">The sequence shown here is derived from an EMBL/GenBank/DDBJ whole genome shotgun (WGS) entry which is preliminary data.</text>
</comment>
<organism evidence="8 9">
    <name type="scientific">Opacimonas viscosa</name>
    <dbReference type="NCBI Taxonomy" id="2961944"/>
    <lineage>
        <taxon>Bacteria</taxon>
        <taxon>Pseudomonadati</taxon>
        <taxon>Pseudomonadota</taxon>
        <taxon>Gammaproteobacteria</taxon>
        <taxon>Alteromonadales</taxon>
        <taxon>Alteromonadaceae</taxon>
        <taxon>Opacimonas</taxon>
    </lineage>
</organism>
<evidence type="ECO:0000256" key="2">
    <source>
        <dbReference type="ARBA" id="ARBA00022475"/>
    </source>
</evidence>
<evidence type="ECO:0000313" key="9">
    <source>
        <dbReference type="Proteomes" id="UP001165413"/>
    </source>
</evidence>
<dbReference type="InterPro" id="IPR001173">
    <property type="entry name" value="Glyco_trans_2-like"/>
</dbReference>
<keyword evidence="6" id="KW-1133">Transmembrane helix</keyword>
<dbReference type="GO" id="GO:0005886">
    <property type="term" value="C:plasma membrane"/>
    <property type="evidence" value="ECO:0007669"/>
    <property type="project" value="UniProtKB-SubCell"/>
</dbReference>
<keyword evidence="5 6" id="KW-0472">Membrane</keyword>
<keyword evidence="2" id="KW-1003">Cell membrane</keyword>
<feature type="transmembrane region" description="Helical" evidence="6">
    <location>
        <begin position="305"/>
        <end position="328"/>
    </location>
</feature>
<feature type="domain" description="Glycosyltransferase 2-like" evidence="7">
    <location>
        <begin position="24"/>
        <end position="141"/>
    </location>
</feature>
<keyword evidence="3" id="KW-0328">Glycosyltransferase</keyword>
<feature type="transmembrane region" description="Helical" evidence="6">
    <location>
        <begin position="252"/>
        <end position="270"/>
    </location>
</feature>
<dbReference type="InterPro" id="IPR029044">
    <property type="entry name" value="Nucleotide-diphossugar_trans"/>
</dbReference>
<dbReference type="SUPFAM" id="SSF53448">
    <property type="entry name" value="Nucleotide-diphospho-sugar transferases"/>
    <property type="match status" value="1"/>
</dbReference>